<dbReference type="SUPFAM" id="SSF53850">
    <property type="entry name" value="Periplasmic binding protein-like II"/>
    <property type="match status" value="1"/>
</dbReference>
<dbReference type="PANTHER" id="PTHR30126">
    <property type="entry name" value="HTH-TYPE TRANSCRIPTIONAL REGULATOR"/>
    <property type="match status" value="1"/>
</dbReference>
<keyword evidence="4" id="KW-0804">Transcription</keyword>
<evidence type="ECO:0000256" key="3">
    <source>
        <dbReference type="ARBA" id="ARBA00023125"/>
    </source>
</evidence>
<evidence type="ECO:0000313" key="7">
    <source>
        <dbReference type="Proteomes" id="UP000238908"/>
    </source>
</evidence>
<dbReference type="Pfam" id="PF03466">
    <property type="entry name" value="LysR_substrate"/>
    <property type="match status" value="1"/>
</dbReference>
<organism evidence="6 7">
    <name type="scientific">Xanthomonas dyei</name>
    <dbReference type="NCBI Taxonomy" id="743699"/>
    <lineage>
        <taxon>Bacteria</taxon>
        <taxon>Pseudomonadati</taxon>
        <taxon>Pseudomonadota</taxon>
        <taxon>Gammaproteobacteria</taxon>
        <taxon>Lysobacterales</taxon>
        <taxon>Lysobacteraceae</taxon>
        <taxon>Xanthomonas</taxon>
    </lineage>
</organism>
<reference evidence="6 7" key="1">
    <citation type="submission" date="2016-08" db="EMBL/GenBank/DDBJ databases">
        <authorList>
            <person name="Seilhamer J.J."/>
        </authorList>
    </citation>
    <scope>NUCLEOTIDE SEQUENCE [LARGE SCALE GENOMIC DNA]</scope>
    <source>
        <strain evidence="6 7">CFBP7245</strain>
    </source>
</reference>
<evidence type="ECO:0000259" key="5">
    <source>
        <dbReference type="PROSITE" id="PS50931"/>
    </source>
</evidence>
<protein>
    <submittedName>
        <fullName evidence="6">LysR family transcriptional regulator</fullName>
    </submittedName>
</protein>
<dbReference type="InterPro" id="IPR036390">
    <property type="entry name" value="WH_DNA-bd_sf"/>
</dbReference>
<dbReference type="GO" id="GO:0003700">
    <property type="term" value="F:DNA-binding transcription factor activity"/>
    <property type="evidence" value="ECO:0007669"/>
    <property type="project" value="InterPro"/>
</dbReference>
<keyword evidence="2" id="KW-0805">Transcription regulation</keyword>
<sequence>MLDGLSLDQLRTFIAAAEEGSFSSAGRRLRRTQSAISETMNNLERQLGVLLFDRQGRYPKLTPEGKVLLSDARSIIAGVENLKARAKGISGGLESELVAVIDVFFPIIAMAEAAHEFRVQFPDTPLRLFVEALGGAMQPVVDGRASFGVVGSLQILPSGLESEQIATIDFVSVAASHHPLAAYDGPIPREELAKHVQLVLTDRSSISEGQEFGVLSPLTWRLADLFAKHAFLLSGLGWGGMPFHAVSNDIAEGRLVVLPIEATPVGGYQMPISAIYRLSAPPGPAGRWMIERLKHCTRGRQVATDLPD</sequence>
<dbReference type="PRINTS" id="PR00039">
    <property type="entry name" value="HTHLYSR"/>
</dbReference>
<dbReference type="PROSITE" id="PS50931">
    <property type="entry name" value="HTH_LYSR"/>
    <property type="match status" value="1"/>
</dbReference>
<dbReference type="FunFam" id="1.10.10.10:FF:000001">
    <property type="entry name" value="LysR family transcriptional regulator"/>
    <property type="match status" value="1"/>
</dbReference>
<dbReference type="Pfam" id="PF00126">
    <property type="entry name" value="HTH_1"/>
    <property type="match status" value="1"/>
</dbReference>
<evidence type="ECO:0000256" key="1">
    <source>
        <dbReference type="ARBA" id="ARBA00009437"/>
    </source>
</evidence>
<dbReference type="Proteomes" id="UP000238908">
    <property type="component" value="Unassembled WGS sequence"/>
</dbReference>
<name>A0A2S7C7W2_9XANT</name>
<dbReference type="InterPro" id="IPR036388">
    <property type="entry name" value="WH-like_DNA-bd_sf"/>
</dbReference>
<keyword evidence="3" id="KW-0238">DNA-binding</keyword>
<evidence type="ECO:0000256" key="2">
    <source>
        <dbReference type="ARBA" id="ARBA00023015"/>
    </source>
</evidence>
<dbReference type="GO" id="GO:0000976">
    <property type="term" value="F:transcription cis-regulatory region binding"/>
    <property type="evidence" value="ECO:0007669"/>
    <property type="project" value="TreeGrafter"/>
</dbReference>
<dbReference type="InterPro" id="IPR005119">
    <property type="entry name" value="LysR_subst-bd"/>
</dbReference>
<comment type="similarity">
    <text evidence="1">Belongs to the LysR transcriptional regulatory family.</text>
</comment>
<dbReference type="InterPro" id="IPR000847">
    <property type="entry name" value="LysR_HTH_N"/>
</dbReference>
<comment type="caution">
    <text evidence="6">The sequence shown here is derived from an EMBL/GenBank/DDBJ whole genome shotgun (WGS) entry which is preliminary data.</text>
</comment>
<evidence type="ECO:0000313" key="6">
    <source>
        <dbReference type="EMBL" id="PPU57611.1"/>
    </source>
</evidence>
<dbReference type="PANTHER" id="PTHR30126:SF91">
    <property type="entry name" value="LYSR FAMILY TRANSCRIPTIONAL REGULATOR"/>
    <property type="match status" value="1"/>
</dbReference>
<dbReference type="SUPFAM" id="SSF46785">
    <property type="entry name" value="Winged helix' DNA-binding domain"/>
    <property type="match status" value="1"/>
</dbReference>
<dbReference type="EMBL" id="MDEE01000005">
    <property type="protein sequence ID" value="PPU57611.1"/>
    <property type="molecule type" value="Genomic_DNA"/>
</dbReference>
<proteinExistence type="inferred from homology"/>
<dbReference type="RefSeq" id="WP_104614771.1">
    <property type="nucleotide sequence ID" value="NZ_CP167817.1"/>
</dbReference>
<gene>
    <name evidence="6" type="ORF">XdyCFBP7245_05570</name>
</gene>
<dbReference type="Gene3D" id="3.40.190.290">
    <property type="match status" value="1"/>
</dbReference>
<feature type="domain" description="HTH lysR-type" evidence="5">
    <location>
        <begin position="5"/>
        <end position="62"/>
    </location>
</feature>
<evidence type="ECO:0000256" key="4">
    <source>
        <dbReference type="ARBA" id="ARBA00023163"/>
    </source>
</evidence>
<dbReference type="AlphaFoldDB" id="A0A2S7C7W2"/>
<accession>A0A2S7C7W2</accession>
<dbReference type="Gene3D" id="1.10.10.10">
    <property type="entry name" value="Winged helix-like DNA-binding domain superfamily/Winged helix DNA-binding domain"/>
    <property type="match status" value="1"/>
</dbReference>